<reference evidence="3" key="1">
    <citation type="submission" date="2021-12" db="EMBL/GenBank/DDBJ databases">
        <title>Bradyrhizobium xenonodulans sp. nov.</title>
        <authorList>
            <person name="Claassens R."/>
            <person name="Venter S.N."/>
            <person name="Beukes C.W."/>
            <person name="Stepkowski T."/>
            <person name="Steenkamp E.T."/>
        </authorList>
    </citation>
    <scope>NUCLEOTIDE SEQUENCE</scope>
    <source>
        <strain evidence="3">14AB</strain>
    </source>
</reference>
<evidence type="ECO:0000256" key="2">
    <source>
        <dbReference type="SAM" id="SignalP"/>
    </source>
</evidence>
<dbReference type="Gene3D" id="3.40.190.150">
    <property type="entry name" value="Bordetella uptake gene, domain 1"/>
    <property type="match status" value="1"/>
</dbReference>
<dbReference type="RefSeq" id="WP_270164716.1">
    <property type="nucleotide sequence ID" value="NZ_CP089391.1"/>
</dbReference>
<sequence>MMTRALLCLVAATTLALQAGAARAQSAAESWPNRAITWVVPFGAGGVTDLVSRKIAELLRTRLGQPVVVENRPGAGGTIGTEFVARAQPDGYTVLYASGGPMTIQPNLGLTKLNYDPLKSYVHVRGVSSSNQVLVATAAAPYSTLAEFVAYAKANPGKVNFGSPGPGTAQHLAGEMLQAAAGIKLTHVPYKSGSSQMTDMMSGILDVSFDYLTVLRPLIDTGKVKVLGTTGAARLAALPDAPTVLEAGYPDAVNAGSTWVSVPAGTDPRIVSRLSEAMAAVLADPGIVADLTANGQVSIADKGPAEMEPFIVEETARNKRVIESAGIGAQ</sequence>
<name>A0ABY7MLG6_9BRAD</name>
<dbReference type="InterPro" id="IPR005064">
    <property type="entry name" value="BUG"/>
</dbReference>
<gene>
    <name evidence="3" type="ORF">I3J27_02165</name>
</gene>
<dbReference type="CDD" id="cd07012">
    <property type="entry name" value="PBP2_Bug_TTT"/>
    <property type="match status" value="1"/>
</dbReference>
<organism evidence="3 4">
    <name type="scientific">Bradyrhizobium xenonodulans</name>
    <dbReference type="NCBI Taxonomy" id="2736875"/>
    <lineage>
        <taxon>Bacteria</taxon>
        <taxon>Pseudomonadati</taxon>
        <taxon>Pseudomonadota</taxon>
        <taxon>Alphaproteobacteria</taxon>
        <taxon>Hyphomicrobiales</taxon>
        <taxon>Nitrobacteraceae</taxon>
        <taxon>Bradyrhizobium</taxon>
    </lineage>
</organism>
<protein>
    <submittedName>
        <fullName evidence="3">Tripartite tricarboxylate transporter substrate binding protein</fullName>
    </submittedName>
</protein>
<feature type="chain" id="PRO_5045504946" evidence="2">
    <location>
        <begin position="25"/>
        <end position="330"/>
    </location>
</feature>
<feature type="signal peptide" evidence="2">
    <location>
        <begin position="1"/>
        <end position="24"/>
    </location>
</feature>
<dbReference type="PANTHER" id="PTHR42928:SF5">
    <property type="entry name" value="BLR1237 PROTEIN"/>
    <property type="match status" value="1"/>
</dbReference>
<dbReference type="PANTHER" id="PTHR42928">
    <property type="entry name" value="TRICARBOXYLATE-BINDING PROTEIN"/>
    <property type="match status" value="1"/>
</dbReference>
<evidence type="ECO:0000313" key="3">
    <source>
        <dbReference type="EMBL" id="WBL79252.1"/>
    </source>
</evidence>
<dbReference type="Proteomes" id="UP001179614">
    <property type="component" value="Chromosome"/>
</dbReference>
<dbReference type="EMBL" id="CP089391">
    <property type="protein sequence ID" value="WBL79252.1"/>
    <property type="molecule type" value="Genomic_DNA"/>
</dbReference>
<comment type="similarity">
    <text evidence="1">Belongs to the UPF0065 (bug) family.</text>
</comment>
<proteinExistence type="inferred from homology"/>
<dbReference type="SUPFAM" id="SSF53850">
    <property type="entry name" value="Periplasmic binding protein-like II"/>
    <property type="match status" value="1"/>
</dbReference>
<dbReference type="Pfam" id="PF03401">
    <property type="entry name" value="TctC"/>
    <property type="match status" value="1"/>
</dbReference>
<evidence type="ECO:0000256" key="1">
    <source>
        <dbReference type="ARBA" id="ARBA00006987"/>
    </source>
</evidence>
<dbReference type="PIRSF" id="PIRSF017082">
    <property type="entry name" value="YflP"/>
    <property type="match status" value="1"/>
</dbReference>
<evidence type="ECO:0000313" key="4">
    <source>
        <dbReference type="Proteomes" id="UP001179614"/>
    </source>
</evidence>
<dbReference type="Gene3D" id="3.40.190.10">
    <property type="entry name" value="Periplasmic binding protein-like II"/>
    <property type="match status" value="1"/>
</dbReference>
<dbReference type="InterPro" id="IPR042100">
    <property type="entry name" value="Bug_dom1"/>
</dbReference>
<keyword evidence="4" id="KW-1185">Reference proteome</keyword>
<keyword evidence="2" id="KW-0732">Signal</keyword>
<accession>A0ABY7MLG6</accession>